<dbReference type="GO" id="GO:0009252">
    <property type="term" value="P:peptidoglycan biosynthetic process"/>
    <property type="evidence" value="ECO:0007669"/>
    <property type="project" value="UniProtKB-UniRule"/>
</dbReference>
<evidence type="ECO:0000256" key="1">
    <source>
        <dbReference type="ARBA" id="ARBA00001974"/>
    </source>
</evidence>
<organism evidence="21 22">
    <name type="scientific">Desulfurella amilsii</name>
    <dbReference type="NCBI Taxonomy" id="1562698"/>
    <lineage>
        <taxon>Bacteria</taxon>
        <taxon>Pseudomonadati</taxon>
        <taxon>Campylobacterota</taxon>
        <taxon>Desulfurellia</taxon>
        <taxon>Desulfurellales</taxon>
        <taxon>Desulfurellaceae</taxon>
        <taxon>Desulfurella</taxon>
    </lineage>
</organism>
<evidence type="ECO:0000256" key="6">
    <source>
        <dbReference type="ARBA" id="ARBA00015188"/>
    </source>
</evidence>
<protein>
    <recommendedName>
        <fullName evidence="6 19">UDP-N-acetylenolpyruvoylglucosamine reductase</fullName>
        <ecNumber evidence="5 19">1.3.1.98</ecNumber>
    </recommendedName>
    <alternativeName>
        <fullName evidence="17 19">UDP-N-acetylmuramate dehydrogenase</fullName>
    </alternativeName>
</protein>
<evidence type="ECO:0000256" key="18">
    <source>
        <dbReference type="ARBA" id="ARBA00048914"/>
    </source>
</evidence>
<comment type="caution">
    <text evidence="21">The sequence shown here is derived from an EMBL/GenBank/DDBJ whole genome shotgun (WGS) entry which is preliminary data.</text>
</comment>
<dbReference type="AlphaFoldDB" id="A0A1X4XV77"/>
<evidence type="ECO:0000256" key="17">
    <source>
        <dbReference type="ARBA" id="ARBA00031026"/>
    </source>
</evidence>
<comment type="function">
    <text evidence="2 19">Cell wall formation.</text>
</comment>
<evidence type="ECO:0000256" key="13">
    <source>
        <dbReference type="ARBA" id="ARBA00022984"/>
    </source>
</evidence>
<feature type="domain" description="FHA" evidence="20">
    <location>
        <begin position="203"/>
        <end position="255"/>
    </location>
</feature>
<keyword evidence="8 19" id="KW-0132">Cell division</keyword>
<feature type="active site" evidence="19">
    <location>
        <position position="148"/>
    </location>
</feature>
<keyword evidence="14 19" id="KW-0560">Oxidoreductase</keyword>
<dbReference type="OrthoDB" id="9804753at2"/>
<dbReference type="Gene3D" id="3.90.78.10">
    <property type="entry name" value="UDP-N-acetylenolpyruvoylglucosamine reductase, C-terminal domain"/>
    <property type="match status" value="1"/>
</dbReference>
<keyword evidence="13 19" id="KW-0573">Peptidoglycan synthesis</keyword>
<dbReference type="GO" id="GO:0051301">
    <property type="term" value="P:cell division"/>
    <property type="evidence" value="ECO:0007669"/>
    <property type="project" value="UniProtKB-KW"/>
</dbReference>
<evidence type="ECO:0000256" key="16">
    <source>
        <dbReference type="ARBA" id="ARBA00023316"/>
    </source>
</evidence>
<keyword evidence="22" id="KW-1185">Reference proteome</keyword>
<dbReference type="HAMAP" id="MF_00037">
    <property type="entry name" value="MurB"/>
    <property type="match status" value="1"/>
</dbReference>
<evidence type="ECO:0000256" key="14">
    <source>
        <dbReference type="ARBA" id="ARBA00023002"/>
    </source>
</evidence>
<evidence type="ECO:0000256" key="11">
    <source>
        <dbReference type="ARBA" id="ARBA00022857"/>
    </source>
</evidence>
<comment type="pathway">
    <text evidence="4 19">Cell wall biogenesis; peptidoglycan biosynthesis.</text>
</comment>
<dbReference type="RefSeq" id="WP_086033686.1">
    <property type="nucleotide sequence ID" value="NZ_MDSU01000018.1"/>
</dbReference>
<dbReference type="UniPathway" id="UPA00219"/>
<dbReference type="SUPFAM" id="SSF56194">
    <property type="entry name" value="Uridine diphospho-N-Acetylenolpyruvylglucosamine reductase, MurB, C-terminal domain"/>
    <property type="match status" value="1"/>
</dbReference>
<dbReference type="GO" id="GO:0005829">
    <property type="term" value="C:cytosol"/>
    <property type="evidence" value="ECO:0007669"/>
    <property type="project" value="TreeGrafter"/>
</dbReference>
<evidence type="ECO:0000256" key="10">
    <source>
        <dbReference type="ARBA" id="ARBA00022827"/>
    </source>
</evidence>
<evidence type="ECO:0000256" key="5">
    <source>
        <dbReference type="ARBA" id="ARBA00012518"/>
    </source>
</evidence>
<dbReference type="EC" id="1.3.1.98" evidence="5 19"/>
<evidence type="ECO:0000256" key="2">
    <source>
        <dbReference type="ARBA" id="ARBA00003921"/>
    </source>
</evidence>
<dbReference type="STRING" id="1562698.DESAMIL20_983"/>
<dbReference type="NCBIfam" id="TIGR00179">
    <property type="entry name" value="murB"/>
    <property type="match status" value="1"/>
</dbReference>
<dbReference type="GO" id="GO:0071555">
    <property type="term" value="P:cell wall organization"/>
    <property type="evidence" value="ECO:0007669"/>
    <property type="project" value="UniProtKB-KW"/>
</dbReference>
<dbReference type="InterPro" id="IPR003170">
    <property type="entry name" value="MurB"/>
</dbReference>
<evidence type="ECO:0000256" key="7">
    <source>
        <dbReference type="ARBA" id="ARBA00022490"/>
    </source>
</evidence>
<evidence type="ECO:0000313" key="21">
    <source>
        <dbReference type="EMBL" id="OSS41430.1"/>
    </source>
</evidence>
<evidence type="ECO:0000256" key="8">
    <source>
        <dbReference type="ARBA" id="ARBA00022618"/>
    </source>
</evidence>
<dbReference type="InterPro" id="IPR011601">
    <property type="entry name" value="MurB_C"/>
</dbReference>
<keyword evidence="11 19" id="KW-0521">NADP</keyword>
<evidence type="ECO:0000256" key="15">
    <source>
        <dbReference type="ARBA" id="ARBA00023306"/>
    </source>
</evidence>
<dbReference type="Pfam" id="PF02873">
    <property type="entry name" value="MurB_C"/>
    <property type="match status" value="1"/>
</dbReference>
<feature type="active site" description="Proton donor" evidence="19">
    <location>
        <position position="195"/>
    </location>
</feature>
<dbReference type="PANTHER" id="PTHR21071:SF4">
    <property type="entry name" value="UDP-N-ACETYLENOLPYRUVOYLGLUCOSAMINE REDUCTASE"/>
    <property type="match status" value="1"/>
</dbReference>
<dbReference type="Proteomes" id="UP000194141">
    <property type="component" value="Unassembled WGS sequence"/>
</dbReference>
<dbReference type="EMBL" id="MDSU01000018">
    <property type="protein sequence ID" value="OSS41430.1"/>
    <property type="molecule type" value="Genomic_DNA"/>
</dbReference>
<evidence type="ECO:0000256" key="19">
    <source>
        <dbReference type="HAMAP-Rule" id="MF_00037"/>
    </source>
</evidence>
<evidence type="ECO:0000313" key="22">
    <source>
        <dbReference type="Proteomes" id="UP000194141"/>
    </source>
</evidence>
<keyword evidence="7 19" id="KW-0963">Cytoplasm</keyword>
<evidence type="ECO:0000256" key="12">
    <source>
        <dbReference type="ARBA" id="ARBA00022960"/>
    </source>
</evidence>
<evidence type="ECO:0000256" key="9">
    <source>
        <dbReference type="ARBA" id="ARBA00022630"/>
    </source>
</evidence>
<gene>
    <name evidence="19" type="primary">murB</name>
    <name evidence="21" type="ORF">DESAMIL20_983</name>
</gene>
<comment type="catalytic activity">
    <reaction evidence="18 19">
        <text>UDP-N-acetyl-alpha-D-muramate + NADP(+) = UDP-N-acetyl-3-O-(1-carboxyvinyl)-alpha-D-glucosamine + NADPH + H(+)</text>
        <dbReference type="Rhea" id="RHEA:12248"/>
        <dbReference type="ChEBI" id="CHEBI:15378"/>
        <dbReference type="ChEBI" id="CHEBI:57783"/>
        <dbReference type="ChEBI" id="CHEBI:58349"/>
        <dbReference type="ChEBI" id="CHEBI:68483"/>
        <dbReference type="ChEBI" id="CHEBI:70757"/>
        <dbReference type="EC" id="1.3.1.98"/>
    </reaction>
</comment>
<dbReference type="InterPro" id="IPR036318">
    <property type="entry name" value="FAD-bd_PCMH-like_sf"/>
</dbReference>
<dbReference type="GO" id="GO:0008360">
    <property type="term" value="P:regulation of cell shape"/>
    <property type="evidence" value="ECO:0007669"/>
    <property type="project" value="UniProtKB-KW"/>
</dbReference>
<accession>A0A1X4XV77</accession>
<evidence type="ECO:0000259" key="20">
    <source>
        <dbReference type="PROSITE" id="PS50006"/>
    </source>
</evidence>
<evidence type="ECO:0000256" key="3">
    <source>
        <dbReference type="ARBA" id="ARBA00004496"/>
    </source>
</evidence>
<dbReference type="GO" id="GO:0008762">
    <property type="term" value="F:UDP-N-acetylmuramate dehydrogenase activity"/>
    <property type="evidence" value="ECO:0007669"/>
    <property type="project" value="UniProtKB-UniRule"/>
</dbReference>
<name>A0A1X4XV77_9BACT</name>
<keyword evidence="15 19" id="KW-0131">Cell cycle</keyword>
<comment type="similarity">
    <text evidence="19">Belongs to the MurB family.</text>
</comment>
<keyword evidence="12 19" id="KW-0133">Cell shape</keyword>
<dbReference type="InterPro" id="IPR000253">
    <property type="entry name" value="FHA_dom"/>
</dbReference>
<reference evidence="21 22" key="1">
    <citation type="journal article" date="2017" name="Front. Microbiol.">
        <title>Genome Sequence of Desulfurella amilsii Strain TR1 and Comparative Genomics of Desulfurellaceae Family.</title>
        <authorList>
            <person name="Florentino A.P."/>
            <person name="Stams A.J."/>
            <person name="Sanchez-Andrea I."/>
        </authorList>
    </citation>
    <scope>NUCLEOTIDE SEQUENCE [LARGE SCALE GENOMIC DNA]</scope>
    <source>
        <strain evidence="21 22">TR1</strain>
    </source>
</reference>
<dbReference type="SUPFAM" id="SSF56176">
    <property type="entry name" value="FAD-binding/transporter-associated domain-like"/>
    <property type="match status" value="1"/>
</dbReference>
<evidence type="ECO:0000256" key="4">
    <source>
        <dbReference type="ARBA" id="ARBA00004752"/>
    </source>
</evidence>
<dbReference type="PANTHER" id="PTHR21071">
    <property type="entry name" value="UDP-N-ACETYLENOLPYRUVOYLGLUCOSAMINE REDUCTASE"/>
    <property type="match status" value="1"/>
</dbReference>
<dbReference type="InterPro" id="IPR016169">
    <property type="entry name" value="FAD-bd_PCMH_sub2"/>
</dbReference>
<proteinExistence type="inferred from homology"/>
<dbReference type="Gene3D" id="3.30.465.10">
    <property type="match status" value="1"/>
</dbReference>
<keyword evidence="9 19" id="KW-0285">Flavoprotein</keyword>
<dbReference type="PROSITE" id="PS50006">
    <property type="entry name" value="FHA_DOMAIN"/>
    <property type="match status" value="1"/>
</dbReference>
<dbReference type="InterPro" id="IPR036635">
    <property type="entry name" value="MurB_C_sf"/>
</dbReference>
<dbReference type="GO" id="GO:0050660">
    <property type="term" value="F:flavin adenine dinucleotide binding"/>
    <property type="evidence" value="ECO:0007669"/>
    <property type="project" value="InterPro"/>
</dbReference>
<sequence length="269" mass="30067">MHQVEINTSNITSFKQHGFCTLNYIETIDDFNKIEQGGLIGGGSNLLIKTNHSLFKLSKTFSYININNSLVIIGGSTSISFVNRTLIKNEFSGLEFLGGIPATIGGCVRMNASAFGKSIEEIFEYAICYSADKGIHTVYKNEASFDYRDSNFKNKIILEVGLCLKKTHSDDIEKKIRENIQIRLTKAPILRTFGSTFKNPPHMAAGKLIEECGLKGKTVNDAMISQKHANYIINLHKAVVDDVLHLIDIAKNNVYKKFNIELEEEVIIL</sequence>
<feature type="active site" evidence="19">
    <location>
        <position position="265"/>
    </location>
</feature>
<keyword evidence="16 19" id="KW-0961">Cell wall biogenesis/degradation</keyword>
<keyword evidence="10 19" id="KW-0274">FAD</keyword>
<comment type="subcellular location">
    <subcellularLocation>
        <location evidence="3 19">Cytoplasm</location>
    </subcellularLocation>
</comment>
<comment type="cofactor">
    <cofactor evidence="1 19">
        <name>FAD</name>
        <dbReference type="ChEBI" id="CHEBI:57692"/>
    </cofactor>
</comment>